<sequence length="392" mass="43760">MKLFICILALAATAMAEQTNADLLKTSNEGFTAKMFQEVVKSKPGENVVLSAFSVLSPLAQLSLAAEGSTHDEILTALGLPNDNVTKEVFSEVTNQLRSVKGVELNMANKVYVRKGEVLNEEFAVLSRDVFNSDVQNIDFEKKEDAAKEMNTWVEDHTNHKIKDLVSPDSLDEQTAAVLVNAIYFKGTWKTPFSASNTEDKDFFVSKDIKVKKPTMHTTSTFKYSESQELNAKLLELPYEGEESSLLIVLPNEIEGISALVEKLKDPSALTKAIEALKYNQVIVDLPKFKIETKTDLKDVLQKLNINKLFDQYEAKLTKLVQGEPRLFVSEAIQKAYIDVNEEGTEAAAANVFGITYLSAIIAEERVFKADHPFVFYLMEEDKVLFCGVFQS</sequence>
<name>A0ACC2R8J8_9NEOP</name>
<comment type="caution">
    <text evidence="1">The sequence shown here is derived from an EMBL/GenBank/DDBJ whole genome shotgun (WGS) entry which is preliminary data.</text>
</comment>
<dbReference type="EMBL" id="CM056782">
    <property type="protein sequence ID" value="KAJ8732154.1"/>
    <property type="molecule type" value="Genomic_DNA"/>
</dbReference>
<evidence type="ECO:0000313" key="2">
    <source>
        <dbReference type="Proteomes" id="UP001231649"/>
    </source>
</evidence>
<gene>
    <name evidence="1" type="ORF">PYW08_014884</name>
</gene>
<organism evidence="1 2">
    <name type="scientific">Mythimna loreyi</name>
    <dbReference type="NCBI Taxonomy" id="667449"/>
    <lineage>
        <taxon>Eukaryota</taxon>
        <taxon>Metazoa</taxon>
        <taxon>Ecdysozoa</taxon>
        <taxon>Arthropoda</taxon>
        <taxon>Hexapoda</taxon>
        <taxon>Insecta</taxon>
        <taxon>Pterygota</taxon>
        <taxon>Neoptera</taxon>
        <taxon>Endopterygota</taxon>
        <taxon>Lepidoptera</taxon>
        <taxon>Glossata</taxon>
        <taxon>Ditrysia</taxon>
        <taxon>Noctuoidea</taxon>
        <taxon>Noctuidae</taxon>
        <taxon>Noctuinae</taxon>
        <taxon>Hadenini</taxon>
        <taxon>Mythimna</taxon>
    </lineage>
</organism>
<proteinExistence type="predicted"/>
<keyword evidence="2" id="KW-1185">Reference proteome</keyword>
<evidence type="ECO:0000313" key="1">
    <source>
        <dbReference type="EMBL" id="KAJ8732154.1"/>
    </source>
</evidence>
<accession>A0ACC2R8J8</accession>
<reference evidence="1" key="1">
    <citation type="submission" date="2023-03" db="EMBL/GenBank/DDBJ databases">
        <title>Chromosome-level genomes of two armyworms, Mythimna separata and Mythimna loreyi, provide insights into the biosynthesis and reception of sex pheromones.</title>
        <authorList>
            <person name="Zhao H."/>
        </authorList>
    </citation>
    <scope>NUCLEOTIDE SEQUENCE</scope>
    <source>
        <strain evidence="1">BeijingLab</strain>
    </source>
</reference>
<protein>
    <submittedName>
        <fullName evidence="1">Uncharacterized protein</fullName>
    </submittedName>
</protein>
<dbReference type="Proteomes" id="UP001231649">
    <property type="component" value="Chromosome 6"/>
</dbReference>